<dbReference type="GO" id="GO:0016887">
    <property type="term" value="F:ATP hydrolysis activity"/>
    <property type="evidence" value="ECO:0007669"/>
    <property type="project" value="InterPro"/>
</dbReference>
<dbReference type="EMBL" id="BMNT01000030">
    <property type="protein sequence ID" value="GGL03217.1"/>
    <property type="molecule type" value="Genomic_DNA"/>
</dbReference>
<dbReference type="SUPFAM" id="SSF52540">
    <property type="entry name" value="P-loop containing nucleoside triphosphate hydrolases"/>
    <property type="match status" value="2"/>
</dbReference>
<reference evidence="7" key="2">
    <citation type="submission" date="2020-09" db="EMBL/GenBank/DDBJ databases">
        <authorList>
            <person name="Sun Q."/>
            <person name="Ohkuma M."/>
        </authorList>
    </citation>
    <scope>NUCLEOTIDE SEQUENCE</scope>
    <source>
        <strain evidence="7">JCM 13064</strain>
    </source>
</reference>
<dbReference type="Gene3D" id="3.40.50.300">
    <property type="entry name" value="P-loop containing nucleotide triphosphate hydrolases"/>
    <property type="match status" value="2"/>
</dbReference>
<organism evidence="7 8">
    <name type="scientific">Sphaerisporangium melleum</name>
    <dbReference type="NCBI Taxonomy" id="321316"/>
    <lineage>
        <taxon>Bacteria</taxon>
        <taxon>Bacillati</taxon>
        <taxon>Actinomycetota</taxon>
        <taxon>Actinomycetes</taxon>
        <taxon>Streptosporangiales</taxon>
        <taxon>Streptosporangiaceae</taxon>
        <taxon>Sphaerisporangium</taxon>
    </lineage>
</organism>
<evidence type="ECO:0000259" key="6">
    <source>
        <dbReference type="Pfam" id="PF13476"/>
    </source>
</evidence>
<feature type="compositionally biased region" description="Basic and acidic residues" evidence="5">
    <location>
        <begin position="102"/>
        <end position="113"/>
    </location>
</feature>
<comment type="subunit">
    <text evidence="2">Heterodimer of SbcC and SbcD.</text>
</comment>
<evidence type="ECO:0000313" key="7">
    <source>
        <dbReference type="EMBL" id="GGL03217.1"/>
    </source>
</evidence>
<dbReference type="Proteomes" id="UP000645217">
    <property type="component" value="Unassembled WGS sequence"/>
</dbReference>
<dbReference type="InterPro" id="IPR027417">
    <property type="entry name" value="P-loop_NTPase"/>
</dbReference>
<feature type="coiled-coil region" evidence="4">
    <location>
        <begin position="195"/>
        <end position="287"/>
    </location>
</feature>
<evidence type="ECO:0000256" key="3">
    <source>
        <dbReference type="ARBA" id="ARBA00013368"/>
    </source>
</evidence>
<accession>A0A917REY6</accession>
<proteinExistence type="inferred from homology"/>
<dbReference type="AlphaFoldDB" id="A0A917REY6"/>
<comment type="caution">
    <text evidence="7">The sequence shown here is derived from an EMBL/GenBank/DDBJ whole genome shotgun (WGS) entry which is preliminary data.</text>
</comment>
<dbReference type="PANTHER" id="PTHR32114">
    <property type="entry name" value="ABC TRANSPORTER ABCH.3"/>
    <property type="match status" value="1"/>
</dbReference>
<dbReference type="PANTHER" id="PTHR32114:SF2">
    <property type="entry name" value="ABC TRANSPORTER ABCH.3"/>
    <property type="match status" value="1"/>
</dbReference>
<evidence type="ECO:0000256" key="5">
    <source>
        <dbReference type="SAM" id="MobiDB-lite"/>
    </source>
</evidence>
<evidence type="ECO:0000313" key="8">
    <source>
        <dbReference type="Proteomes" id="UP000645217"/>
    </source>
</evidence>
<protein>
    <recommendedName>
        <fullName evidence="3">Nuclease SbcCD subunit C</fullName>
    </recommendedName>
</protein>
<name>A0A917REY6_9ACTN</name>
<evidence type="ECO:0000256" key="2">
    <source>
        <dbReference type="ARBA" id="ARBA00011322"/>
    </source>
</evidence>
<feature type="domain" description="Rad50/SbcC-type AAA" evidence="6">
    <location>
        <begin position="5"/>
        <end position="273"/>
    </location>
</feature>
<gene>
    <name evidence="7" type="ORF">GCM10007964_51640</name>
</gene>
<dbReference type="Pfam" id="PF13476">
    <property type="entry name" value="AAA_23"/>
    <property type="match status" value="1"/>
</dbReference>
<sequence length="690" mass="77966">MKLLSIELENFRPYGGRHRLSFAQELGHNVTLVYGTNGGGKTTLLNAFTWALYGRLSSDVEQQDRLINNRVWQDARVGSQIEMSVAVEFEHEGRVYTARRHLSAEKHGSDQRLPRPQLTLHERDERGFSKELENNAQGHIDKILPERLSRFFFVNGERIEQLVRKEAYAEIQHAIKTLLGLEQLERALKHLPLAANKLRHQLKSEDADSQQAERLAGEIDAILKETEDKKQEKESLRTEVQHLKDEIDLLSARLKSLDGAKQLQQERERLEQERESVHASLRKLEDDRARVLAESGYLVFLPDLPQQIVAACDALREKGQLPAPLKRAFIDDLLTDGVCICGTHLPEGSPERVALEAWRAKAGLAEVEAAWNQLRGNVGTLEERRSTMLDRLFDADRLIGEASDKERSLVEQLNEVSIELKKLPREDINAIEVKRGELIDKLSETSRRLGGIDEHLGLLAAQKKQKEEQVDKLQVKDVNNQRIQRRIAVIRETENALRQILELLSDSIRRRLDTRIRGLFKQASLKNYEPELTGDFQLEYWERVGGDSMPAPKSTGENMLLSLSFVGAIAQECRDAATNANPFFGGVGGEYPVVMDAVFGNLDDDYRRQIAKFLPEMTSQVVVLSSKAQADGVAEEALAQRIGKQYIITTHTTKTDLTDVTEKISVSGRDYPYQVVGSSFDGAEFTEVTS</sequence>
<comment type="similarity">
    <text evidence="1">Belongs to the SMC family. SbcC subfamily.</text>
</comment>
<dbReference type="InterPro" id="IPR038729">
    <property type="entry name" value="Rad50/SbcC_AAA"/>
</dbReference>
<dbReference type="GO" id="GO:0006302">
    <property type="term" value="P:double-strand break repair"/>
    <property type="evidence" value="ECO:0007669"/>
    <property type="project" value="InterPro"/>
</dbReference>
<keyword evidence="4" id="KW-0175">Coiled coil</keyword>
<evidence type="ECO:0000256" key="4">
    <source>
        <dbReference type="SAM" id="Coils"/>
    </source>
</evidence>
<evidence type="ECO:0000256" key="1">
    <source>
        <dbReference type="ARBA" id="ARBA00006930"/>
    </source>
</evidence>
<feature type="region of interest" description="Disordered" evidence="5">
    <location>
        <begin position="101"/>
        <end position="121"/>
    </location>
</feature>
<keyword evidence="8" id="KW-1185">Reference proteome</keyword>
<dbReference type="RefSeq" id="WP_189165613.1">
    <property type="nucleotide sequence ID" value="NZ_BMNT01000030.1"/>
</dbReference>
<reference evidence="7" key="1">
    <citation type="journal article" date="2014" name="Int. J. Syst. Evol. Microbiol.">
        <title>Complete genome sequence of Corynebacterium casei LMG S-19264T (=DSM 44701T), isolated from a smear-ripened cheese.</title>
        <authorList>
            <consortium name="US DOE Joint Genome Institute (JGI-PGF)"/>
            <person name="Walter F."/>
            <person name="Albersmeier A."/>
            <person name="Kalinowski J."/>
            <person name="Ruckert C."/>
        </authorList>
    </citation>
    <scope>NUCLEOTIDE SEQUENCE</scope>
    <source>
        <strain evidence="7">JCM 13064</strain>
    </source>
</reference>